<name>K2G3G7_9BACT</name>
<dbReference type="CDD" id="cd12108">
    <property type="entry name" value="Hr-like"/>
    <property type="match status" value="1"/>
</dbReference>
<proteinExistence type="predicted"/>
<dbReference type="Gene3D" id="1.20.120.520">
    <property type="entry name" value="nmb1532 protein domain like"/>
    <property type="match status" value="1"/>
</dbReference>
<dbReference type="InterPro" id="IPR012312">
    <property type="entry name" value="Hemerythrin-like"/>
</dbReference>
<organism evidence="2">
    <name type="scientific">uncultured bacterium</name>
    <name type="common">gcode 4</name>
    <dbReference type="NCBI Taxonomy" id="1234023"/>
    <lineage>
        <taxon>Bacteria</taxon>
        <taxon>environmental samples</taxon>
    </lineage>
</organism>
<dbReference type="AlphaFoldDB" id="K2G3G7"/>
<dbReference type="Pfam" id="PF01814">
    <property type="entry name" value="Hemerythrin"/>
    <property type="match status" value="1"/>
</dbReference>
<evidence type="ECO:0000259" key="1">
    <source>
        <dbReference type="Pfam" id="PF01814"/>
    </source>
</evidence>
<dbReference type="PANTHER" id="PTHR35585">
    <property type="entry name" value="HHE DOMAIN PROTEIN (AFU_ORTHOLOGUE AFUA_4G00730)"/>
    <property type="match status" value="1"/>
</dbReference>
<dbReference type="PANTHER" id="PTHR35585:SF1">
    <property type="entry name" value="HHE DOMAIN PROTEIN (AFU_ORTHOLOGUE AFUA_4G00730)"/>
    <property type="match status" value="1"/>
</dbReference>
<accession>K2G3G7</accession>
<reference evidence="2" key="1">
    <citation type="journal article" date="2012" name="Science">
        <title>Fermentation, hydrogen, and sulfur metabolism in multiple uncultivated bacterial phyla.</title>
        <authorList>
            <person name="Wrighton K.C."/>
            <person name="Thomas B.C."/>
            <person name="Sharon I."/>
            <person name="Miller C.S."/>
            <person name="Castelle C.J."/>
            <person name="VerBerkmoes N.C."/>
            <person name="Wilkins M.J."/>
            <person name="Hettich R.L."/>
            <person name="Lipton M.S."/>
            <person name="Williams K.H."/>
            <person name="Long P.E."/>
            <person name="Banfield J.F."/>
        </authorList>
    </citation>
    <scope>NUCLEOTIDE SEQUENCE [LARGE SCALE GENOMIC DNA]</scope>
</reference>
<comment type="caution">
    <text evidence="2">The sequence shown here is derived from an EMBL/GenBank/DDBJ whole genome shotgun (WGS) entry which is preliminary data.</text>
</comment>
<feature type="domain" description="Hemerythrin-like" evidence="1">
    <location>
        <begin position="8"/>
        <end position="127"/>
    </location>
</feature>
<gene>
    <name evidence="2" type="ORF">ACD_2C00104G0001</name>
</gene>
<sequence>MEKDAINALALLEEDHRRVRKAFRDYEWLWDKSFSKKKELADEICSELTIHTKIEEKLFYPTVRESIKEASELLDQANVEHKSAKDLISDIKSMSVDDPLFDSSVKVLSEQIEHHLMEEEWELFPMVRKSNIDIVSLWRQMLEMKQKEEWSFLKKIMW</sequence>
<dbReference type="EMBL" id="AMFJ01000104">
    <property type="protein sequence ID" value="EKE29758.1"/>
    <property type="molecule type" value="Genomic_DNA"/>
</dbReference>
<evidence type="ECO:0000313" key="2">
    <source>
        <dbReference type="EMBL" id="EKE29758.1"/>
    </source>
</evidence>
<protein>
    <recommendedName>
        <fullName evidence="1">Hemerythrin-like domain-containing protein</fullName>
    </recommendedName>
</protein>